<dbReference type="AlphaFoldDB" id="A0A6N9NJA7"/>
<reference evidence="2 3" key="1">
    <citation type="submission" date="2019-12" db="EMBL/GenBank/DDBJ databases">
        <authorList>
            <person name="Zhao J."/>
        </authorList>
    </citation>
    <scope>NUCLEOTIDE SEQUENCE [LARGE SCALE GENOMIC DNA]</scope>
    <source>
        <strain evidence="2 3">S-15</strain>
    </source>
</reference>
<proteinExistence type="predicted"/>
<evidence type="ECO:0000259" key="1">
    <source>
        <dbReference type="Pfam" id="PF01575"/>
    </source>
</evidence>
<dbReference type="SUPFAM" id="SSF54637">
    <property type="entry name" value="Thioesterase/thiol ester dehydrase-isomerase"/>
    <property type="match status" value="1"/>
</dbReference>
<evidence type="ECO:0000313" key="2">
    <source>
        <dbReference type="EMBL" id="NBG65944.1"/>
    </source>
</evidence>
<comment type="caution">
    <text evidence="2">The sequence shown here is derived from an EMBL/GenBank/DDBJ whole genome shotgun (WGS) entry which is preliminary data.</text>
</comment>
<dbReference type="EMBL" id="WWNE01000006">
    <property type="protein sequence ID" value="NBG65944.1"/>
    <property type="molecule type" value="Genomic_DNA"/>
</dbReference>
<organism evidence="2 3">
    <name type="scientific">Acidiluteibacter ferrifornacis</name>
    <dbReference type="NCBI Taxonomy" id="2692424"/>
    <lineage>
        <taxon>Bacteria</taxon>
        <taxon>Pseudomonadati</taxon>
        <taxon>Bacteroidota</taxon>
        <taxon>Flavobacteriia</taxon>
        <taxon>Flavobacteriales</taxon>
        <taxon>Cryomorphaceae</taxon>
        <taxon>Acidiluteibacter</taxon>
    </lineage>
</organism>
<dbReference type="Gene3D" id="3.10.129.10">
    <property type="entry name" value="Hotdog Thioesterase"/>
    <property type="match status" value="1"/>
</dbReference>
<gene>
    <name evidence="2" type="ORF">GQN54_07415</name>
</gene>
<feature type="domain" description="MaoC-like" evidence="1">
    <location>
        <begin position="13"/>
        <end position="109"/>
    </location>
</feature>
<dbReference type="RefSeq" id="WP_160632897.1">
    <property type="nucleotide sequence ID" value="NZ_WWNE01000006.1"/>
</dbReference>
<keyword evidence="3" id="KW-1185">Reference proteome</keyword>
<dbReference type="Pfam" id="PF01575">
    <property type="entry name" value="MaoC_dehydratas"/>
    <property type="match status" value="1"/>
</dbReference>
<dbReference type="Proteomes" id="UP000470771">
    <property type="component" value="Unassembled WGS sequence"/>
</dbReference>
<accession>A0A6N9NJA7</accession>
<dbReference type="InterPro" id="IPR002539">
    <property type="entry name" value="MaoC-like_dom"/>
</dbReference>
<dbReference type="InterPro" id="IPR029069">
    <property type="entry name" value="HotDog_dom_sf"/>
</dbReference>
<evidence type="ECO:0000313" key="3">
    <source>
        <dbReference type="Proteomes" id="UP000470771"/>
    </source>
</evidence>
<sequence length="139" mass="16087">MKISEKLNIDFGSISLSKEEIIDFAKRYDPLDFHTNIDIANQSFFKGLIASGPHIFNVFYRKKWIPLFGHTVIAGLEVSNWKFLKPIYADQPIQCFVKVDQMSISKEKGTAIVKWQYSFKNDKQENCQAVDLTILHKLD</sequence>
<protein>
    <recommendedName>
        <fullName evidence="1">MaoC-like domain-containing protein</fullName>
    </recommendedName>
</protein>
<name>A0A6N9NJA7_9FLAO</name>